<dbReference type="OrthoDB" id="9813426at2"/>
<evidence type="ECO:0000256" key="4">
    <source>
        <dbReference type="ARBA" id="ARBA00022692"/>
    </source>
</evidence>
<dbReference type="InterPro" id="IPR051311">
    <property type="entry name" value="DedA_domain"/>
</dbReference>
<evidence type="ECO:0000256" key="5">
    <source>
        <dbReference type="ARBA" id="ARBA00022989"/>
    </source>
</evidence>
<dbReference type="PANTHER" id="PTHR42709:SF6">
    <property type="entry name" value="UNDECAPRENYL PHOSPHATE TRANSPORTER A"/>
    <property type="match status" value="1"/>
</dbReference>
<evidence type="ECO:0000256" key="7">
    <source>
        <dbReference type="SAM" id="Phobius"/>
    </source>
</evidence>
<keyword evidence="4 7" id="KW-0812">Transmembrane</keyword>
<evidence type="ECO:0000256" key="2">
    <source>
        <dbReference type="ARBA" id="ARBA00010792"/>
    </source>
</evidence>
<feature type="domain" description="VTT" evidence="8">
    <location>
        <begin position="30"/>
        <end position="160"/>
    </location>
</feature>
<keyword evidence="10" id="KW-1185">Reference proteome</keyword>
<keyword evidence="6 7" id="KW-0472">Membrane</keyword>
<dbReference type="RefSeq" id="WP_095088110.1">
    <property type="nucleotide sequence ID" value="NZ_BMDM01000005.1"/>
</dbReference>
<organism evidence="9 10">
    <name type="scientific">Mammaliicoccus stepanovicii</name>
    <dbReference type="NCBI Taxonomy" id="643214"/>
    <lineage>
        <taxon>Bacteria</taxon>
        <taxon>Bacillati</taxon>
        <taxon>Bacillota</taxon>
        <taxon>Bacilli</taxon>
        <taxon>Bacillales</taxon>
        <taxon>Staphylococcaceae</taxon>
        <taxon>Mammaliicoccus</taxon>
    </lineage>
</organism>
<evidence type="ECO:0000259" key="8">
    <source>
        <dbReference type="Pfam" id="PF09335"/>
    </source>
</evidence>
<protein>
    <submittedName>
        <fullName evidence="9">Alkaline phosphatase like protein</fullName>
    </submittedName>
</protein>
<proteinExistence type="inferred from homology"/>
<feature type="transmembrane region" description="Helical" evidence="7">
    <location>
        <begin position="169"/>
        <end position="196"/>
    </location>
</feature>
<evidence type="ECO:0000256" key="6">
    <source>
        <dbReference type="ARBA" id="ARBA00023136"/>
    </source>
</evidence>
<gene>
    <name evidence="9" type="primary">dedA_2</name>
    <name evidence="9" type="ORF">SAMEA4384403_01420</name>
</gene>
<dbReference type="InterPro" id="IPR032816">
    <property type="entry name" value="VTT_dom"/>
</dbReference>
<evidence type="ECO:0000256" key="3">
    <source>
        <dbReference type="ARBA" id="ARBA00022475"/>
    </source>
</evidence>
<dbReference type="Pfam" id="PF09335">
    <property type="entry name" value="VTT_dom"/>
    <property type="match status" value="1"/>
</dbReference>
<dbReference type="GO" id="GO:0005886">
    <property type="term" value="C:plasma membrane"/>
    <property type="evidence" value="ECO:0007669"/>
    <property type="project" value="UniProtKB-SubCell"/>
</dbReference>
<comment type="subcellular location">
    <subcellularLocation>
        <location evidence="1">Cell membrane</location>
        <topology evidence="1">Multi-pass membrane protein</topology>
    </subcellularLocation>
</comment>
<accession>A0A239ZC98</accession>
<dbReference type="PANTHER" id="PTHR42709">
    <property type="entry name" value="ALKALINE PHOSPHATASE LIKE PROTEIN"/>
    <property type="match status" value="1"/>
</dbReference>
<evidence type="ECO:0000313" key="9">
    <source>
        <dbReference type="EMBL" id="SNV68623.1"/>
    </source>
</evidence>
<feature type="transmembrane region" description="Helical" evidence="7">
    <location>
        <begin position="12"/>
        <end position="30"/>
    </location>
</feature>
<evidence type="ECO:0000256" key="1">
    <source>
        <dbReference type="ARBA" id="ARBA00004651"/>
    </source>
</evidence>
<reference evidence="9 10" key="1">
    <citation type="submission" date="2017-06" db="EMBL/GenBank/DDBJ databases">
        <authorList>
            <consortium name="Pathogen Informatics"/>
        </authorList>
    </citation>
    <scope>NUCLEOTIDE SEQUENCE [LARGE SCALE GENOMIC DNA]</scope>
    <source>
        <strain evidence="9 10">NCTC13839</strain>
    </source>
</reference>
<evidence type="ECO:0000313" key="10">
    <source>
        <dbReference type="Proteomes" id="UP000242084"/>
    </source>
</evidence>
<feature type="transmembrane region" description="Helical" evidence="7">
    <location>
        <begin position="137"/>
        <end position="157"/>
    </location>
</feature>
<comment type="similarity">
    <text evidence="2">Belongs to the DedA family.</text>
</comment>
<name>A0A239ZC98_9STAP</name>
<feature type="transmembrane region" description="Helical" evidence="7">
    <location>
        <begin position="50"/>
        <end position="76"/>
    </location>
</feature>
<dbReference type="Proteomes" id="UP000242084">
    <property type="component" value="Chromosome 1"/>
</dbReference>
<keyword evidence="5 7" id="KW-1133">Transmembrane helix</keyword>
<dbReference type="EMBL" id="LT906462">
    <property type="protein sequence ID" value="SNV68623.1"/>
    <property type="molecule type" value="Genomic_DNA"/>
</dbReference>
<sequence length="205" mass="23653">MEQWITDFMTQYGYVGVFILVFLEYVIHPFPSEIILTFAGFMTNQSNLNILIVCIITVIAAVLGSLVLYAVGALIGEERLYRFIDKRGRLIGIKTKDLDKTVNWLNKYGHWAIFIGRFIPIVRTLISLPAGITRMNVPVFILLTAIGTGMWNIFLIMLGRTLGNHWHQILVYVGMYSKIFIIIIAIAVIYLVYLWFKRIKHTREH</sequence>
<dbReference type="KEGG" id="sste:SAMEA4384403_1420"/>
<dbReference type="AlphaFoldDB" id="A0A239ZC98"/>
<keyword evidence="3" id="KW-1003">Cell membrane</keyword>